<dbReference type="EMBL" id="CAJVPV010039306">
    <property type="protein sequence ID" value="CAG8758197.1"/>
    <property type="molecule type" value="Genomic_DNA"/>
</dbReference>
<sequence length="179" mass="19943">NMSVEFKVLGIVGVGLTVSGNITYTTQSDENKTRHDIPIRFELPLAVFMLNIPRTSPEQFANLISQTDFPFTGSTTIRFDATIHSVEQAFQNEMIRLTSFATGTHIVEQVPGAITIYGRSVQGYQVVGLAKLLAEQQLMLEEDESSNMKASIKVELKCTDQAFVDGLIREIEHLFSEEL</sequence>
<organism evidence="2 3">
    <name type="scientific">Acaulospora morrowiae</name>
    <dbReference type="NCBI Taxonomy" id="94023"/>
    <lineage>
        <taxon>Eukaryota</taxon>
        <taxon>Fungi</taxon>
        <taxon>Fungi incertae sedis</taxon>
        <taxon>Mucoromycota</taxon>
        <taxon>Glomeromycotina</taxon>
        <taxon>Glomeromycetes</taxon>
        <taxon>Diversisporales</taxon>
        <taxon>Acaulosporaceae</taxon>
        <taxon>Acaulospora</taxon>
    </lineage>
</organism>
<evidence type="ECO:0000259" key="1">
    <source>
        <dbReference type="Pfam" id="PF26171"/>
    </source>
</evidence>
<dbReference type="AlphaFoldDB" id="A0A9N9NPM3"/>
<proteinExistence type="predicted"/>
<reference evidence="2" key="1">
    <citation type="submission" date="2021-06" db="EMBL/GenBank/DDBJ databases">
        <authorList>
            <person name="Kallberg Y."/>
            <person name="Tangrot J."/>
            <person name="Rosling A."/>
        </authorList>
    </citation>
    <scope>NUCLEOTIDE SEQUENCE</scope>
    <source>
        <strain evidence="2">CL551</strain>
    </source>
</reference>
<evidence type="ECO:0000313" key="2">
    <source>
        <dbReference type="EMBL" id="CAG8758197.1"/>
    </source>
</evidence>
<dbReference type="InterPro" id="IPR058898">
    <property type="entry name" value="Mu_AP3"/>
</dbReference>
<feature type="non-terminal residue" evidence="2">
    <location>
        <position position="179"/>
    </location>
</feature>
<dbReference type="OrthoDB" id="10264595at2759"/>
<keyword evidence="3" id="KW-1185">Reference proteome</keyword>
<accession>A0A9N9NPM3</accession>
<evidence type="ECO:0000313" key="3">
    <source>
        <dbReference type="Proteomes" id="UP000789342"/>
    </source>
</evidence>
<gene>
    <name evidence="2" type="ORF">AMORRO_LOCUS15742</name>
</gene>
<protein>
    <submittedName>
        <fullName evidence="2">14287_t:CDS:1</fullName>
    </submittedName>
</protein>
<comment type="caution">
    <text evidence="2">The sequence shown here is derived from an EMBL/GenBank/DDBJ whole genome shotgun (WGS) entry which is preliminary data.</text>
</comment>
<name>A0A9N9NPM3_9GLOM</name>
<feature type="domain" description="AP-3 complex subunit delta Mu C-terminal" evidence="1">
    <location>
        <begin position="57"/>
        <end position="174"/>
    </location>
</feature>
<dbReference type="Pfam" id="PF26171">
    <property type="entry name" value="Mu_AP3"/>
    <property type="match status" value="1"/>
</dbReference>
<dbReference type="Proteomes" id="UP000789342">
    <property type="component" value="Unassembled WGS sequence"/>
</dbReference>